<dbReference type="PANTHER" id="PTHR13298:SF11">
    <property type="entry name" value="RAPAMYCIN-INSENSITIVE COMPANION OF MTOR"/>
    <property type="match status" value="1"/>
</dbReference>
<feature type="region of interest" description="Disordered" evidence="3">
    <location>
        <begin position="1704"/>
        <end position="1772"/>
    </location>
</feature>
<name>A0A9P8CWD6_MORAP</name>
<evidence type="ECO:0000313" key="8">
    <source>
        <dbReference type="Proteomes" id="UP000717515"/>
    </source>
</evidence>
<feature type="compositionally biased region" description="Low complexity" evidence="3">
    <location>
        <begin position="1524"/>
        <end position="1539"/>
    </location>
</feature>
<dbReference type="InterPro" id="IPR028268">
    <property type="entry name" value="Pianissimo_fam"/>
</dbReference>
<evidence type="ECO:0000256" key="3">
    <source>
        <dbReference type="SAM" id="MobiDB-lite"/>
    </source>
</evidence>
<dbReference type="Pfam" id="PF14663">
    <property type="entry name" value="RasGEF_N_2"/>
    <property type="match status" value="1"/>
</dbReference>
<dbReference type="InterPro" id="IPR028267">
    <property type="entry name" value="Pianissimo_N"/>
</dbReference>
<feature type="region of interest" description="Disordered" evidence="3">
    <location>
        <begin position="178"/>
        <end position="201"/>
    </location>
</feature>
<dbReference type="SMART" id="SM01310">
    <property type="entry name" value="RICTOR_V"/>
    <property type="match status" value="1"/>
</dbReference>
<accession>A0A9P8CWD6</accession>
<dbReference type="GO" id="GO:0031932">
    <property type="term" value="C:TORC2 complex"/>
    <property type="evidence" value="ECO:0007669"/>
    <property type="project" value="InterPro"/>
</dbReference>
<feature type="compositionally biased region" description="Polar residues" evidence="3">
    <location>
        <begin position="1763"/>
        <end position="1772"/>
    </location>
</feature>
<feature type="domain" description="Rapamycin-insensitive companion of mTOR" evidence="6">
    <location>
        <begin position="1070"/>
        <end position="1142"/>
    </location>
</feature>
<feature type="region of interest" description="Disordered" evidence="3">
    <location>
        <begin position="1587"/>
        <end position="1636"/>
    </location>
</feature>
<comment type="similarity">
    <text evidence="1">Belongs to the RICTOR family.</text>
</comment>
<dbReference type="InterPro" id="IPR029453">
    <property type="entry name" value="Rictor_IV"/>
</dbReference>
<evidence type="ECO:0000259" key="5">
    <source>
        <dbReference type="SMART" id="SM01308"/>
    </source>
</evidence>
<gene>
    <name evidence="7" type="ORF">KVV02_002466</name>
</gene>
<protein>
    <submittedName>
        <fullName evidence="7">Uncharacterized protein</fullName>
    </submittedName>
</protein>
<dbReference type="InterPro" id="IPR029451">
    <property type="entry name" value="RICTOR_M"/>
</dbReference>
<feature type="region of interest" description="Disordered" evidence="3">
    <location>
        <begin position="1"/>
        <end position="86"/>
    </location>
</feature>
<dbReference type="InterPro" id="IPR036274">
    <property type="entry name" value="HR1_rpt_sf"/>
</dbReference>
<evidence type="ECO:0000256" key="2">
    <source>
        <dbReference type="SAM" id="Coils"/>
    </source>
</evidence>
<dbReference type="PANTHER" id="PTHR13298">
    <property type="entry name" value="CYTOSOLIC REGULATOR PIANISSIMO"/>
    <property type="match status" value="1"/>
</dbReference>
<sequence length="1772" mass="196232">MSSHGMSALAESSTDLISEVSPPMLPVTDGAASWTTSQGEDGEGGLGAMDDDGDMQDSDPDTTDNFDPEPDEDQTLDRDDDEDGDINYDLEAKMDELYHQLQVATKNKESAESLLEIYRSRDLANAGNNKLRNQVAHELQATIERIADINMQLDYYKQRAFDPPTFAYLPDQVLKDPQQSFPAATGRSHSNSFSTSDYADNEEDRQSIHSAVGDIMSSLRSLLDSPSVRLEHLLNLVNILKQNQHIHPGYPLQDLVSCLRFCLASTVREIRLNAYRCLRLLSGTGPLGPVLTAFKVDTFVVRSLMADHRLESERIEALKLVRCFVTTKDGMQHISDGVMRAVIAIAEQADEKLRNACLETLGEMAMSDPKPVVRCGGLRAILVALTDNLQDLSDALLKVFLFLLESPETRCYVRQGLDSEMVMAVFTDIYSLGPSYLDRVKASGRIVTSMVRSWAGLFDLCANEKRAIRSLVQSIKLPIQENRKVLLDMFYEIFRIQTPRWLKEFLDGNSIKPTQEDLDSYWEANLEPLGLVDHHQSVVLTVFINAGLIETLISLIVEDGRPEKAGNADARKVLRKATLLIPELMQLAHKVLPSHKSTHVQTLPSLFHVASKFEDAVLRHVATSAFHFIDTLCRTTTGSAAERLDDGRNQRHLDRIKQRIGTQLDEANFRSLLNDTQVLSTKDVSKWRWNLILEIILGPMLSPRRLDEAIRGTKFSKRLLAFYRPLNHRYSNQPANESHQTYTKIGCALFETLANTIEGAKYLSQNKILRLIADGLAQLDPMQGHPASDPIFSREKMETTMTSGYFEMLGALCKSRSGSRLLEKFKIFNLYYRLSELRSRDDIVKKIITSMDYSMDGHPRVILSKVMTSGYKHIRLFATQHLGAVIKNDTNEFNDWGIRLLCTQLCDPSLDVCQMAVRALDDACSHRKNLDLLIRLRPNLDHLGEADNPLLLRFLSTSKGFQHLHDMSYIEGEMDDWFTFANRQYMIQTEVKLAKAMELQRFNPFSEDGKFENETELQLTRAKQVLTPHFYGELTRTEEGCQLLRTKGHFADYARYIREHCAECKDTAVISDLKSVLWAVGNIGSTTGGLPFLEEEDLIKYIVGMAERSKVLSLKGTCFYVLGLLCKTTQGIEILEDYGWQGILHLDKTPRGLCLPKDLDRFLEVPRWSLHKEASPSLVLPLAKEGNAVEKEILRATGELGNHILTNGASKNLAKIKAEHPTYFASLPLYSAVLELLGHYHFRLPVRRFILGLFEIKFEGNALDWLDSCGADMVDFKPLGARSPGASGPTSNPFNGIARRSASASAVSGSTTPYQQPLEPLPLVDVGSRRAMTAPTLSRKNSEGGSSHSLLRLEEALEDLQPSSPTRADNVILRGTPGERKLMQPPLPIITSALLSSPGRANIYHSGWTSPSSLDSPVIQEQADPNMGLQDSDLPTNKLQGLPSTKDSTIANVPTSPLTNTQESSSEDYTRIVSSLRANIMERRMNGHSESTAASASIPLSTEQTLDEDADGLRTPDMVSEAQSSPLRDLSSPTSTLSRPPVPPPRPPPHAYEILYTNKPYHKNFAKEAGLAPLPPRVKGMMLPLEDDELPNYEPRRPSPAPGGGVLSGHDQHHRHSPSPHQQGTTKVIVGFNPPPPVPKALPNFSNFMSSRPRRQYNAAILAAHSVTSHGSSSSEQSNSRDPVVAAGTGAATTLQMPLPDFSHLPQMRRKRPPLAPLLANARSSSQMTPYAAPTGLAPAVSSLKNTAGDGLDAENGLGSEGAATTNDASGA</sequence>
<evidence type="ECO:0000259" key="4">
    <source>
        <dbReference type="SMART" id="SM01307"/>
    </source>
</evidence>
<evidence type="ECO:0000313" key="7">
    <source>
        <dbReference type="EMBL" id="KAG9321036.1"/>
    </source>
</evidence>
<dbReference type="SMART" id="SM01307">
    <property type="entry name" value="RICTOR_M"/>
    <property type="match status" value="1"/>
</dbReference>
<dbReference type="InterPro" id="IPR016024">
    <property type="entry name" value="ARM-type_fold"/>
</dbReference>
<comment type="caution">
    <text evidence="7">The sequence shown here is derived from an EMBL/GenBank/DDBJ whole genome shotgun (WGS) entry which is preliminary data.</text>
</comment>
<dbReference type="InterPro" id="IPR011989">
    <property type="entry name" value="ARM-like"/>
</dbReference>
<feature type="domain" description="Rapamycin-insensitive companion of mTOR N-terminal" evidence="5">
    <location>
        <begin position="230"/>
        <end position="593"/>
    </location>
</feature>
<organism evidence="7 8">
    <name type="scientific">Mortierella alpina</name>
    <name type="common">Oleaginous fungus</name>
    <name type="synonym">Mortierella renispora</name>
    <dbReference type="NCBI Taxonomy" id="64518"/>
    <lineage>
        <taxon>Eukaryota</taxon>
        <taxon>Fungi</taxon>
        <taxon>Fungi incertae sedis</taxon>
        <taxon>Mucoromycota</taxon>
        <taxon>Mortierellomycotina</taxon>
        <taxon>Mortierellomycetes</taxon>
        <taxon>Mortierellales</taxon>
        <taxon>Mortierellaceae</taxon>
        <taxon>Mortierella</taxon>
    </lineage>
</organism>
<keyword evidence="2" id="KW-0175">Coiled coil</keyword>
<evidence type="ECO:0000259" key="6">
    <source>
        <dbReference type="SMART" id="SM01310"/>
    </source>
</evidence>
<dbReference type="Gene3D" id="1.10.287.160">
    <property type="entry name" value="HR1 repeat"/>
    <property type="match status" value="1"/>
</dbReference>
<feature type="compositionally biased region" description="Acidic residues" evidence="3">
    <location>
        <begin position="49"/>
        <end position="86"/>
    </location>
</feature>
<evidence type="ECO:0000256" key="1">
    <source>
        <dbReference type="ARBA" id="ARBA00008878"/>
    </source>
</evidence>
<feature type="compositionally biased region" description="Pro residues" evidence="3">
    <location>
        <begin position="1540"/>
        <end position="1550"/>
    </location>
</feature>
<dbReference type="SMART" id="SM01303">
    <property type="entry name" value="RasGEF_N_2"/>
    <property type="match status" value="1"/>
</dbReference>
<feature type="compositionally biased region" description="Polar residues" evidence="3">
    <location>
        <begin position="1443"/>
        <end position="1464"/>
    </location>
</feature>
<feature type="compositionally biased region" description="Low complexity" evidence="3">
    <location>
        <begin position="1298"/>
        <end position="1308"/>
    </location>
</feature>
<dbReference type="Pfam" id="PF14666">
    <property type="entry name" value="RICTOR_M"/>
    <property type="match status" value="1"/>
</dbReference>
<dbReference type="SUPFAM" id="SSF46585">
    <property type="entry name" value="HR1 repeat"/>
    <property type="match status" value="1"/>
</dbReference>
<dbReference type="SMART" id="SM01308">
    <property type="entry name" value="RICTOR_N"/>
    <property type="match status" value="1"/>
</dbReference>
<dbReference type="EMBL" id="JAIFTL010000236">
    <property type="protein sequence ID" value="KAG9321036.1"/>
    <property type="molecule type" value="Genomic_DNA"/>
</dbReference>
<feature type="region of interest" description="Disordered" evidence="3">
    <location>
        <begin position="1282"/>
        <end position="1320"/>
    </location>
</feature>
<dbReference type="GO" id="GO:0038203">
    <property type="term" value="P:TORC2 signaling"/>
    <property type="evidence" value="ECO:0007669"/>
    <property type="project" value="TreeGrafter"/>
</dbReference>
<feature type="compositionally biased region" description="Polar residues" evidence="3">
    <location>
        <begin position="1"/>
        <end position="16"/>
    </location>
</feature>
<dbReference type="InterPro" id="IPR029452">
    <property type="entry name" value="RICTOR_V"/>
</dbReference>
<feature type="compositionally biased region" description="Polar residues" evidence="3">
    <location>
        <begin position="178"/>
        <end position="198"/>
    </location>
</feature>
<feature type="region of interest" description="Disordered" evidence="3">
    <location>
        <begin position="1510"/>
        <end position="1553"/>
    </location>
</feature>
<dbReference type="Gene3D" id="1.25.10.10">
    <property type="entry name" value="Leucine-rich Repeat Variant"/>
    <property type="match status" value="1"/>
</dbReference>
<feature type="region of interest" description="Disordered" evidence="3">
    <location>
        <begin position="1443"/>
        <end position="1469"/>
    </location>
</feature>
<feature type="coiled-coil region" evidence="2">
    <location>
        <begin position="94"/>
        <end position="121"/>
    </location>
</feature>
<dbReference type="SUPFAM" id="SSF48371">
    <property type="entry name" value="ARM repeat"/>
    <property type="match status" value="1"/>
</dbReference>
<dbReference type="Pfam" id="PF14668">
    <property type="entry name" value="RICTOR_V"/>
    <property type="match status" value="1"/>
</dbReference>
<proteinExistence type="inferred from homology"/>
<dbReference type="Proteomes" id="UP000717515">
    <property type="component" value="Unassembled WGS sequence"/>
</dbReference>
<feature type="domain" description="Rapamycin-insensitive companion of mTOR middle" evidence="4">
    <location>
        <begin position="664"/>
        <end position="888"/>
    </location>
</feature>
<reference evidence="7" key="1">
    <citation type="submission" date="2021-07" db="EMBL/GenBank/DDBJ databases">
        <title>Draft genome of Mortierella alpina, strain LL118, isolated from an aspen leaf litter sample.</title>
        <authorList>
            <person name="Yang S."/>
            <person name="Vinatzer B.A."/>
        </authorList>
    </citation>
    <scope>NUCLEOTIDE SEQUENCE</scope>
    <source>
        <strain evidence="7">LL118</strain>
    </source>
</reference>
<dbReference type="Pfam" id="PF14664">
    <property type="entry name" value="RICTOR_N"/>
    <property type="match status" value="1"/>
</dbReference>